<evidence type="ECO:0000256" key="1">
    <source>
        <dbReference type="SAM" id="MobiDB-lite"/>
    </source>
</evidence>
<feature type="compositionally biased region" description="Basic residues" evidence="1">
    <location>
        <begin position="102"/>
        <end position="113"/>
    </location>
</feature>
<dbReference type="EMBL" id="RCHU01000602">
    <property type="protein sequence ID" value="TKS00528.1"/>
    <property type="molecule type" value="Genomic_DNA"/>
</dbReference>
<name>A0A4U5PSZ0_POPAL</name>
<feature type="region of interest" description="Disordered" evidence="1">
    <location>
        <begin position="11"/>
        <end position="41"/>
    </location>
</feature>
<proteinExistence type="predicted"/>
<reference evidence="2" key="1">
    <citation type="submission" date="2018-10" db="EMBL/GenBank/DDBJ databases">
        <title>Population genomic analysis revealed the cold adaptation of white poplar.</title>
        <authorList>
            <person name="Liu Y.-J."/>
        </authorList>
    </citation>
    <scope>NUCLEOTIDE SEQUENCE [LARGE SCALE GENOMIC DNA]</scope>
    <source>
        <strain evidence="2">PAL-ZL1</strain>
    </source>
</reference>
<comment type="caution">
    <text evidence="2">The sequence shown here is derived from an EMBL/GenBank/DDBJ whole genome shotgun (WGS) entry which is preliminary data.</text>
</comment>
<dbReference type="AlphaFoldDB" id="A0A4U5PSZ0"/>
<gene>
    <name evidence="2" type="ORF">D5086_0000182080</name>
</gene>
<feature type="compositionally biased region" description="Basic and acidic residues" evidence="1">
    <location>
        <begin position="168"/>
        <end position="178"/>
    </location>
</feature>
<organism evidence="2">
    <name type="scientific">Populus alba</name>
    <name type="common">White poplar</name>
    <dbReference type="NCBI Taxonomy" id="43335"/>
    <lineage>
        <taxon>Eukaryota</taxon>
        <taxon>Viridiplantae</taxon>
        <taxon>Streptophyta</taxon>
        <taxon>Embryophyta</taxon>
        <taxon>Tracheophyta</taxon>
        <taxon>Spermatophyta</taxon>
        <taxon>Magnoliopsida</taxon>
        <taxon>eudicotyledons</taxon>
        <taxon>Gunneridae</taxon>
        <taxon>Pentapetalae</taxon>
        <taxon>rosids</taxon>
        <taxon>fabids</taxon>
        <taxon>Malpighiales</taxon>
        <taxon>Salicaceae</taxon>
        <taxon>Saliceae</taxon>
        <taxon>Populus</taxon>
    </lineage>
</organism>
<protein>
    <submittedName>
        <fullName evidence="2">Uncharacterized protein</fullName>
    </submittedName>
</protein>
<evidence type="ECO:0000313" key="2">
    <source>
        <dbReference type="EMBL" id="TKS00528.1"/>
    </source>
</evidence>
<accession>A0A4U5PSZ0</accession>
<sequence length="188" mass="20469">MVGVLGSLVLGEENPRTPGNKNSKPVGEAPPAGGHEEERLRRGRRRWGCSAAAVVVVGFPLILCFGCGRRCWRKALLPDRRSQLVLDLWGLSFVGRSAGKKKKSLRRSSRRREPKNSSGEGLLFGKNGGCSRVEEEKTEKSNGGGAVWPVLCEEEKNEMALGRMERLQGKMRSAEKEGGAAGPFFFSG</sequence>
<feature type="region of interest" description="Disordered" evidence="1">
    <location>
        <begin position="168"/>
        <end position="188"/>
    </location>
</feature>
<feature type="region of interest" description="Disordered" evidence="1">
    <location>
        <begin position="102"/>
        <end position="144"/>
    </location>
</feature>